<keyword evidence="1" id="KW-1185">Reference proteome</keyword>
<proteinExistence type="predicted"/>
<protein>
    <submittedName>
        <fullName evidence="2">Uncharacterized protein</fullName>
    </submittedName>
</protein>
<organism evidence="1 2">
    <name type="scientific">Steinernema glaseri</name>
    <dbReference type="NCBI Taxonomy" id="37863"/>
    <lineage>
        <taxon>Eukaryota</taxon>
        <taxon>Metazoa</taxon>
        <taxon>Ecdysozoa</taxon>
        <taxon>Nematoda</taxon>
        <taxon>Chromadorea</taxon>
        <taxon>Rhabditida</taxon>
        <taxon>Tylenchina</taxon>
        <taxon>Panagrolaimomorpha</taxon>
        <taxon>Strongyloidoidea</taxon>
        <taxon>Steinernematidae</taxon>
        <taxon>Steinernema</taxon>
    </lineage>
</organism>
<dbReference type="WBParaSite" id="L893_g12932.t1">
    <property type="protein sequence ID" value="L893_g12932.t1"/>
    <property type="gene ID" value="L893_g12932"/>
</dbReference>
<name>A0A1I7Y5G5_9BILA</name>
<evidence type="ECO:0000313" key="1">
    <source>
        <dbReference type="Proteomes" id="UP000095287"/>
    </source>
</evidence>
<evidence type="ECO:0000313" key="2">
    <source>
        <dbReference type="WBParaSite" id="L893_g12932.t1"/>
    </source>
</evidence>
<dbReference type="AlphaFoldDB" id="A0A1I7Y5G5"/>
<reference evidence="2" key="1">
    <citation type="submission" date="2016-11" db="UniProtKB">
        <authorList>
            <consortium name="WormBaseParasite"/>
        </authorList>
    </citation>
    <scope>IDENTIFICATION</scope>
</reference>
<accession>A0A1I7Y5G5</accession>
<dbReference type="Proteomes" id="UP000095287">
    <property type="component" value="Unplaced"/>
</dbReference>
<sequence length="76" mass="8412">MSPSASLDPFGLCNNDKSGLRDPYLFVFVDVAFLKVNFAVLGRALDFPDFQLSGAVSLISKKIFGTYRAKENAKYE</sequence>